<proteinExistence type="predicted"/>
<gene>
    <name evidence="3" type="ORF">H0H12_15285</name>
</gene>
<protein>
    <submittedName>
        <fullName evidence="3">Nuclear transport factor 2 family protein</fullName>
    </submittedName>
</protein>
<evidence type="ECO:0000313" key="4">
    <source>
        <dbReference type="Proteomes" id="UP000510934"/>
    </source>
</evidence>
<dbReference type="EMBL" id="CP059052">
    <property type="protein sequence ID" value="QLJ11841.1"/>
    <property type="molecule type" value="Genomic_DNA"/>
</dbReference>
<evidence type="ECO:0000313" key="3">
    <source>
        <dbReference type="EMBL" id="QLJ11841.1"/>
    </source>
</evidence>
<name>A0A7D6A0G0_PSEPU</name>
<accession>A0A7D6A0G0</accession>
<organism evidence="3 4">
    <name type="scientific">Pseudomonas putida</name>
    <name type="common">Arthrobacter siderocapsulatus</name>
    <dbReference type="NCBI Taxonomy" id="303"/>
    <lineage>
        <taxon>Bacteria</taxon>
        <taxon>Pseudomonadati</taxon>
        <taxon>Pseudomonadota</taxon>
        <taxon>Gammaproteobacteria</taxon>
        <taxon>Pseudomonadales</taxon>
        <taxon>Pseudomonadaceae</taxon>
        <taxon>Pseudomonas</taxon>
    </lineage>
</organism>
<evidence type="ECO:0000259" key="2">
    <source>
        <dbReference type="Pfam" id="PF13577"/>
    </source>
</evidence>
<dbReference type="Proteomes" id="UP000510934">
    <property type="component" value="Chromosome"/>
</dbReference>
<dbReference type="InterPro" id="IPR037401">
    <property type="entry name" value="SnoaL-like"/>
</dbReference>
<evidence type="ECO:0000256" key="1">
    <source>
        <dbReference type="SAM" id="Coils"/>
    </source>
</evidence>
<dbReference type="AlphaFoldDB" id="A0A7D6A0G0"/>
<reference evidence="3 4" key="1">
    <citation type="journal article" date="2009" name="Mikrobiologiia">
        <title>[Phenanthren biodegradation and interaction of Pseudomonas putida BS3701 and Burkholderia sp.BS3702 in plant rhizosphere].</title>
        <authorList>
            <person name="Ovchinnikova A.A."/>
            <person name="Vetrova A.A."/>
            <person name="Filonov A.E."/>
            <person name="Boronin A.M."/>
        </authorList>
    </citation>
    <scope>NUCLEOTIDE SEQUENCE [LARGE SCALE GENOMIC DNA]</scope>
    <source>
        <strain evidence="3 4">BS3701</strain>
    </source>
</reference>
<dbReference type="RefSeq" id="WP_180688093.1">
    <property type="nucleotide sequence ID" value="NZ_CP059052.1"/>
</dbReference>
<dbReference type="Gene3D" id="3.10.450.50">
    <property type="match status" value="1"/>
</dbReference>
<dbReference type="Pfam" id="PF13577">
    <property type="entry name" value="SnoaL_4"/>
    <property type="match status" value="1"/>
</dbReference>
<dbReference type="InterPro" id="IPR032710">
    <property type="entry name" value="NTF2-like_dom_sf"/>
</dbReference>
<dbReference type="SUPFAM" id="SSF54427">
    <property type="entry name" value="NTF2-like"/>
    <property type="match status" value="1"/>
</dbReference>
<keyword evidence="1" id="KW-0175">Coiled coil</keyword>
<sequence>MNDTNLISVLESLQQRLQRLEDKEAITTLLNHYCRVCDTHDFESFGNTFTEDGVLHYEEWGEIHGPAEIAKAASVEGNIQGLQHSITNLQIEITGTDTAIANASLIFFAAPDTSKPFECYACGGPYEFTLRRTNAGWKIARHKLRRNWAMGHDPSGTFSNA</sequence>
<feature type="coiled-coil region" evidence="1">
    <location>
        <begin position="3"/>
        <end position="30"/>
    </location>
</feature>
<feature type="domain" description="SnoaL-like" evidence="2">
    <location>
        <begin position="18"/>
        <end position="141"/>
    </location>
</feature>
<dbReference type="CDD" id="cd00531">
    <property type="entry name" value="NTF2_like"/>
    <property type="match status" value="1"/>
</dbReference>